<evidence type="ECO:0000256" key="1">
    <source>
        <dbReference type="ARBA" id="ARBA00022603"/>
    </source>
</evidence>
<feature type="domain" description="S-adenosylmethionine-dependent methyltransferase" evidence="4">
    <location>
        <begin position="19"/>
        <end position="292"/>
    </location>
</feature>
<evidence type="ECO:0000256" key="3">
    <source>
        <dbReference type="ARBA" id="ARBA00022691"/>
    </source>
</evidence>
<organism evidence="5 6">
    <name type="scientific">Trichloromonas acetexigens</name>
    <dbReference type="NCBI Taxonomy" id="38815"/>
    <lineage>
        <taxon>Bacteria</taxon>
        <taxon>Pseudomonadati</taxon>
        <taxon>Thermodesulfobacteriota</taxon>
        <taxon>Desulfuromonadia</taxon>
        <taxon>Desulfuromonadales</taxon>
        <taxon>Trichloromonadaceae</taxon>
        <taxon>Trichloromonas</taxon>
    </lineage>
</organism>
<keyword evidence="3" id="KW-0949">S-adenosyl-L-methionine</keyword>
<dbReference type="GO" id="GO:0008168">
    <property type="term" value="F:methyltransferase activity"/>
    <property type="evidence" value="ECO:0007669"/>
    <property type="project" value="UniProtKB-KW"/>
</dbReference>
<keyword evidence="1 5" id="KW-0489">Methyltransferase</keyword>
<dbReference type="CDD" id="cd02440">
    <property type="entry name" value="AdoMet_MTases"/>
    <property type="match status" value="1"/>
</dbReference>
<evidence type="ECO:0000313" key="6">
    <source>
        <dbReference type="Proteomes" id="UP000317155"/>
    </source>
</evidence>
<keyword evidence="2 5" id="KW-0808">Transferase</keyword>
<dbReference type="SUPFAM" id="SSF53335">
    <property type="entry name" value="S-adenosyl-L-methionine-dependent methyltransferases"/>
    <property type="match status" value="1"/>
</dbReference>
<comment type="caution">
    <text evidence="5">The sequence shown here is derived from an EMBL/GenBank/DDBJ whole genome shotgun (WGS) entry which is preliminary data.</text>
</comment>
<dbReference type="OrthoDB" id="9805492at2"/>
<sequence>MELVRDEIRRRLPAAGAARRIFHGRGRTFPGFEDLTIDSYGPLVLVILHQPRPAQWLAGLAALLLHEVPGTTAVLLQERFLPNVPSRVLVGELPAEVDAVEDGLRYRLRLGQGQNVGFFPDMAGGRRLVRHIAAGREVLNLFAYTCGFSVAAVAGDARRVVNLDMNRGALELGRLNHRLNGLDPRRVGYLPHELFKSFGKLTRLGPFDLVICDPPATQGESFTAERHWPKLLRRLPDLLAPGGEFLACRNGPGLPPGLIEGLVLSLLPTAELLAERRPGEDFPEIDPDQGTCLFHYRLP</sequence>
<evidence type="ECO:0000259" key="4">
    <source>
        <dbReference type="Pfam" id="PF10672"/>
    </source>
</evidence>
<dbReference type="EMBL" id="VJVV01000001">
    <property type="protein sequence ID" value="TRO84049.1"/>
    <property type="molecule type" value="Genomic_DNA"/>
</dbReference>
<reference evidence="5 6" key="1">
    <citation type="submission" date="2019-07" db="EMBL/GenBank/DDBJ databases">
        <title>Insights of Desulfuromonas acetexigens electromicrobiology.</title>
        <authorList>
            <person name="Katuri K."/>
            <person name="Sapireddy V."/>
            <person name="Shaw D.R."/>
            <person name="Saikaly P."/>
        </authorList>
    </citation>
    <scope>NUCLEOTIDE SEQUENCE [LARGE SCALE GENOMIC DNA]</scope>
    <source>
        <strain evidence="5 6">2873</strain>
    </source>
</reference>
<keyword evidence="6" id="KW-1185">Reference proteome</keyword>
<dbReference type="Proteomes" id="UP000317155">
    <property type="component" value="Unassembled WGS sequence"/>
</dbReference>
<evidence type="ECO:0000256" key="2">
    <source>
        <dbReference type="ARBA" id="ARBA00022679"/>
    </source>
</evidence>
<dbReference type="Pfam" id="PF10672">
    <property type="entry name" value="Methyltrans_SAM"/>
    <property type="match status" value="1"/>
</dbReference>
<evidence type="ECO:0000313" key="5">
    <source>
        <dbReference type="EMBL" id="TRO84049.1"/>
    </source>
</evidence>
<dbReference type="RefSeq" id="WP_092053167.1">
    <property type="nucleotide sequence ID" value="NZ_FOJJ01000001.1"/>
</dbReference>
<dbReference type="GO" id="GO:0032259">
    <property type="term" value="P:methylation"/>
    <property type="evidence" value="ECO:0007669"/>
    <property type="project" value="UniProtKB-KW"/>
</dbReference>
<dbReference type="Gene3D" id="3.40.50.150">
    <property type="entry name" value="Vaccinia Virus protein VP39"/>
    <property type="match status" value="1"/>
</dbReference>
<dbReference type="InterPro" id="IPR019614">
    <property type="entry name" value="SAM-dep_methyl-trfase"/>
</dbReference>
<name>A0A550JLF4_9BACT</name>
<protein>
    <submittedName>
        <fullName evidence="5">SAM-dependent methyltransferase</fullName>
    </submittedName>
</protein>
<dbReference type="PANTHER" id="PTHR43042:SF3">
    <property type="entry name" value="RIBOSOMAL RNA LARGE SUBUNIT METHYLTRANSFERASE YWBD-RELATED"/>
    <property type="match status" value="1"/>
</dbReference>
<dbReference type="PANTHER" id="PTHR43042">
    <property type="entry name" value="SAM-DEPENDENT METHYLTRANSFERASE"/>
    <property type="match status" value="1"/>
</dbReference>
<dbReference type="AlphaFoldDB" id="A0A550JLF4"/>
<gene>
    <name evidence="5" type="ORF">FL622_02395</name>
</gene>
<proteinExistence type="predicted"/>
<dbReference type="InterPro" id="IPR029063">
    <property type="entry name" value="SAM-dependent_MTases_sf"/>
</dbReference>
<accession>A0A550JLF4</accession>